<dbReference type="InterPro" id="IPR036397">
    <property type="entry name" value="RNaseH_sf"/>
</dbReference>
<reference evidence="3" key="2">
    <citation type="submission" date="2015-01" db="EMBL/GenBank/DDBJ databases">
        <title>Evolutionary Origins and Diversification of the Mycorrhizal Mutualists.</title>
        <authorList>
            <consortium name="DOE Joint Genome Institute"/>
            <consortium name="Mycorrhizal Genomics Consortium"/>
            <person name="Kohler A."/>
            <person name="Kuo A."/>
            <person name="Nagy L.G."/>
            <person name="Floudas D."/>
            <person name="Copeland A."/>
            <person name="Barry K.W."/>
            <person name="Cichocki N."/>
            <person name="Veneault-Fourrey C."/>
            <person name="LaButti K."/>
            <person name="Lindquist E.A."/>
            <person name="Lipzen A."/>
            <person name="Lundell T."/>
            <person name="Morin E."/>
            <person name="Murat C."/>
            <person name="Riley R."/>
            <person name="Ohm R."/>
            <person name="Sun H."/>
            <person name="Tunlid A."/>
            <person name="Henrissat B."/>
            <person name="Grigoriev I.V."/>
            <person name="Hibbett D.S."/>
            <person name="Martin F."/>
        </authorList>
    </citation>
    <scope>NUCLEOTIDE SEQUENCE [LARGE SCALE GENOMIC DNA]</scope>
    <source>
        <strain evidence="3">F 1598</strain>
    </source>
</reference>
<dbReference type="STRING" id="765440.A0A0C3BCJ5"/>
<dbReference type="EMBL" id="KN832989">
    <property type="protein sequence ID" value="KIM84038.1"/>
    <property type="molecule type" value="Genomic_DNA"/>
</dbReference>
<dbReference type="HOGENOM" id="CLU_005726_1_0_1"/>
<evidence type="ECO:0000313" key="2">
    <source>
        <dbReference type="EMBL" id="KIM84038.1"/>
    </source>
</evidence>
<dbReference type="GO" id="GO:0003676">
    <property type="term" value="F:nucleic acid binding"/>
    <property type="evidence" value="ECO:0007669"/>
    <property type="project" value="InterPro"/>
</dbReference>
<evidence type="ECO:0000256" key="1">
    <source>
        <dbReference type="SAM" id="MobiDB-lite"/>
    </source>
</evidence>
<reference evidence="2 3" key="1">
    <citation type="submission" date="2014-04" db="EMBL/GenBank/DDBJ databases">
        <authorList>
            <consortium name="DOE Joint Genome Institute"/>
            <person name="Kuo A."/>
            <person name="Tarkka M."/>
            <person name="Buscot F."/>
            <person name="Kohler A."/>
            <person name="Nagy L.G."/>
            <person name="Floudas D."/>
            <person name="Copeland A."/>
            <person name="Barry K.W."/>
            <person name="Cichocki N."/>
            <person name="Veneault-Fourrey C."/>
            <person name="LaButti K."/>
            <person name="Lindquist E.A."/>
            <person name="Lipzen A."/>
            <person name="Lundell T."/>
            <person name="Morin E."/>
            <person name="Murat C."/>
            <person name="Sun H."/>
            <person name="Tunlid A."/>
            <person name="Henrissat B."/>
            <person name="Grigoriev I.V."/>
            <person name="Hibbett D.S."/>
            <person name="Martin F."/>
            <person name="Nordberg H.P."/>
            <person name="Cantor M.N."/>
            <person name="Hua S.X."/>
        </authorList>
    </citation>
    <scope>NUCLEOTIDE SEQUENCE [LARGE SCALE GENOMIC DNA]</scope>
    <source>
        <strain evidence="2 3">F 1598</strain>
    </source>
</reference>
<dbReference type="Proteomes" id="UP000054166">
    <property type="component" value="Unassembled WGS sequence"/>
</dbReference>
<proteinExistence type="predicted"/>
<dbReference type="PANTHER" id="PTHR35871">
    <property type="entry name" value="EXPRESSED PROTEIN"/>
    <property type="match status" value="1"/>
</dbReference>
<protein>
    <submittedName>
        <fullName evidence="2">Uncharacterized protein</fullName>
    </submittedName>
</protein>
<dbReference type="AlphaFoldDB" id="A0A0C3BCJ5"/>
<name>A0A0C3BCJ5_PILCF</name>
<dbReference type="Gene3D" id="3.30.420.10">
    <property type="entry name" value="Ribonuclease H-like superfamily/Ribonuclease H"/>
    <property type="match status" value="1"/>
</dbReference>
<evidence type="ECO:0000313" key="3">
    <source>
        <dbReference type="Proteomes" id="UP000054166"/>
    </source>
</evidence>
<dbReference type="PANTHER" id="PTHR35871:SF1">
    <property type="entry name" value="CXC1-LIKE CYSTEINE CLUSTER ASSOCIATED WITH KDZ TRANSPOSASES DOMAIN-CONTAINING PROTEIN"/>
    <property type="match status" value="1"/>
</dbReference>
<sequence>MRHGILPLNHYGRFNTSILDDEDLAQKIHLHLTGIAKEGYVRAQDVVDVMSTPEMKRYLGTKTGISKRTGQRWLHKMQWRYGKATKGMYLDGHERPDVVEYRKGFLVRMQEYQKRMTTYDRDGNILSHPTGIDIAAGKYPLVEITQDESTFTMYDRRQTKWDHADAKQPEEKNEGPSLMISGMLTQEWGELKHGDQTSRVVFKAGKNRDGYFDNDNLVKQVELSMDIFEEKTHRFKRALFLFDNATSHQKRAPDAPSARKMRKSPKLGWTARPGGPKMRDTVLPDGSIQSFYYPEDHPTMPGWFKGMQAVLDERGLFRYKENGKGLNGECKDFKCPDGATDCCCRRMLFHQPDFVGVKSHLEEVINSCGHLCDFYPKFHCELNYIEQYWGAVKLLYRSGPRLKKMEDMEKQVAACLNDISLVQIQRYANRSARFMDAYRKGLNGPQAVWANRKYHGHRVLPNDIMVTLEAAGKA</sequence>
<keyword evidence="3" id="KW-1185">Reference proteome</keyword>
<dbReference type="OrthoDB" id="6511194at2759"/>
<dbReference type="InParanoid" id="A0A0C3BCJ5"/>
<gene>
    <name evidence="2" type="ORF">PILCRDRAFT_68597</name>
</gene>
<accession>A0A0C3BCJ5</accession>
<feature type="region of interest" description="Disordered" evidence="1">
    <location>
        <begin position="249"/>
        <end position="280"/>
    </location>
</feature>
<organism evidence="2 3">
    <name type="scientific">Piloderma croceum (strain F 1598)</name>
    <dbReference type="NCBI Taxonomy" id="765440"/>
    <lineage>
        <taxon>Eukaryota</taxon>
        <taxon>Fungi</taxon>
        <taxon>Dikarya</taxon>
        <taxon>Basidiomycota</taxon>
        <taxon>Agaricomycotina</taxon>
        <taxon>Agaricomycetes</taxon>
        <taxon>Agaricomycetidae</taxon>
        <taxon>Atheliales</taxon>
        <taxon>Atheliaceae</taxon>
        <taxon>Piloderma</taxon>
    </lineage>
</organism>